<reference evidence="9 10" key="1">
    <citation type="journal article" date="2019" name="G3 (Bethesda)">
        <title>Sequencing of a Wild Apple (Malus baccata) Genome Unravels the Differences Between Cultivated and Wild Apple Species Regarding Disease Resistance and Cold Tolerance.</title>
        <authorList>
            <person name="Chen X."/>
        </authorList>
    </citation>
    <scope>NUCLEOTIDE SEQUENCE [LARGE SCALE GENOMIC DNA]</scope>
    <source>
        <strain evidence="10">cv. Shandingzi</strain>
        <tissue evidence="9">Leaves</tissue>
    </source>
</reference>
<evidence type="ECO:0000256" key="3">
    <source>
        <dbReference type="ARBA" id="ARBA00022525"/>
    </source>
</evidence>
<dbReference type="InterPro" id="IPR001087">
    <property type="entry name" value="GDSL"/>
</dbReference>
<evidence type="ECO:0000256" key="2">
    <source>
        <dbReference type="ARBA" id="ARBA00008668"/>
    </source>
</evidence>
<keyword evidence="4 8" id="KW-0732">Signal</keyword>
<evidence type="ECO:0000256" key="1">
    <source>
        <dbReference type="ARBA" id="ARBA00004613"/>
    </source>
</evidence>
<dbReference type="GO" id="GO:0005576">
    <property type="term" value="C:extracellular region"/>
    <property type="evidence" value="ECO:0007669"/>
    <property type="project" value="UniProtKB-SubCell"/>
</dbReference>
<evidence type="ECO:0000256" key="4">
    <source>
        <dbReference type="ARBA" id="ARBA00022729"/>
    </source>
</evidence>
<dbReference type="GO" id="GO:0016788">
    <property type="term" value="F:hydrolase activity, acting on ester bonds"/>
    <property type="evidence" value="ECO:0007669"/>
    <property type="project" value="InterPro"/>
</dbReference>
<comment type="subcellular location">
    <subcellularLocation>
        <location evidence="1">Secreted</location>
    </subcellularLocation>
</comment>
<evidence type="ECO:0008006" key="11">
    <source>
        <dbReference type="Google" id="ProtNLM"/>
    </source>
</evidence>
<keyword evidence="7" id="KW-0443">Lipid metabolism</keyword>
<comment type="similarity">
    <text evidence="2">Belongs to the 'GDSL' lipolytic enzyme family.</text>
</comment>
<dbReference type="EMBL" id="VIEB01000895">
    <property type="protein sequence ID" value="TQD78721.1"/>
    <property type="molecule type" value="Genomic_DNA"/>
</dbReference>
<dbReference type="CDD" id="cd01837">
    <property type="entry name" value="SGNH_plant_lipase_like"/>
    <property type="match status" value="1"/>
</dbReference>
<name>A0A540KWW3_MALBA</name>
<evidence type="ECO:0000256" key="7">
    <source>
        <dbReference type="ARBA" id="ARBA00023098"/>
    </source>
</evidence>
<feature type="signal peptide" evidence="8">
    <location>
        <begin position="1"/>
        <end position="27"/>
    </location>
</feature>
<keyword evidence="6" id="KW-0442">Lipid degradation</keyword>
<evidence type="ECO:0000256" key="8">
    <source>
        <dbReference type="SAM" id="SignalP"/>
    </source>
</evidence>
<dbReference type="SUPFAM" id="SSF52266">
    <property type="entry name" value="SGNH hydrolase"/>
    <property type="match status" value="1"/>
</dbReference>
<organism evidence="9 10">
    <name type="scientific">Malus baccata</name>
    <name type="common">Siberian crab apple</name>
    <name type="synonym">Pyrus baccata</name>
    <dbReference type="NCBI Taxonomy" id="106549"/>
    <lineage>
        <taxon>Eukaryota</taxon>
        <taxon>Viridiplantae</taxon>
        <taxon>Streptophyta</taxon>
        <taxon>Embryophyta</taxon>
        <taxon>Tracheophyta</taxon>
        <taxon>Spermatophyta</taxon>
        <taxon>Magnoliopsida</taxon>
        <taxon>eudicotyledons</taxon>
        <taxon>Gunneridae</taxon>
        <taxon>Pentapetalae</taxon>
        <taxon>rosids</taxon>
        <taxon>fabids</taxon>
        <taxon>Rosales</taxon>
        <taxon>Rosaceae</taxon>
        <taxon>Amygdaloideae</taxon>
        <taxon>Maleae</taxon>
        <taxon>Malus</taxon>
    </lineage>
</organism>
<keyword evidence="3" id="KW-0964">Secreted</keyword>
<comment type="caution">
    <text evidence="9">The sequence shown here is derived from an EMBL/GenBank/DDBJ whole genome shotgun (WGS) entry which is preliminary data.</text>
</comment>
<sequence>MAGTARRMWVATVVVLAVSMWWSGARAEPQVPCYFIFGDSLVDNGNNNQLQSLARANYLPYGIDFGGPTGRFSNGKTTVDVVAELLGFDDFIPPYATARGQDVLKGVNFASAAAGIREETGRQLGGRITFSGQVKNYQNTVSQVVNLLGGEDQAANYLSKCIYSVGLGSNDYLNNYFMPQFYNTANQFTPEQYADSLIHDYSQQLRILYNYGARKVVLFGIGQVGCSPSELAQNSPDGTTCILYNYGARKVVLFGIGQVGCSPSELAQNSPDGTTCVQKINSANQIFNSKLKALANEFNTNLADARFIFVDTYGIFQDIISSPAQYGFRVTNAGCCGVGRNNGQITCLPFQTPCQNRNEYLFWDAFHPTEAGNAVIARRGYSAVRASDAYPIDIRRLALL</sequence>
<accession>A0A540KWW3</accession>
<proteinExistence type="inferred from homology"/>
<dbReference type="Gene3D" id="3.40.50.1110">
    <property type="entry name" value="SGNH hydrolase"/>
    <property type="match status" value="2"/>
</dbReference>
<evidence type="ECO:0000256" key="5">
    <source>
        <dbReference type="ARBA" id="ARBA00022801"/>
    </source>
</evidence>
<dbReference type="PANTHER" id="PTHR45650">
    <property type="entry name" value="GDSL-LIKE LIPASE/ACYLHYDROLASE-RELATED"/>
    <property type="match status" value="1"/>
</dbReference>
<dbReference type="PANTHER" id="PTHR45650:SF3">
    <property type="entry name" value="OS01G0748500 PROTEIN"/>
    <property type="match status" value="1"/>
</dbReference>
<feature type="chain" id="PRO_5021709134" description="GDSL esterase/lipase" evidence="8">
    <location>
        <begin position="28"/>
        <end position="400"/>
    </location>
</feature>
<dbReference type="GO" id="GO:0016042">
    <property type="term" value="P:lipid catabolic process"/>
    <property type="evidence" value="ECO:0007669"/>
    <property type="project" value="UniProtKB-KW"/>
</dbReference>
<dbReference type="FunFam" id="3.40.50.1110:FF:000003">
    <property type="entry name" value="GDSL esterase/lipase APG"/>
    <property type="match status" value="1"/>
</dbReference>
<protein>
    <recommendedName>
        <fullName evidence="11">GDSL esterase/lipase</fullName>
    </recommendedName>
</protein>
<dbReference type="STRING" id="106549.A0A540KWW3"/>
<dbReference type="Proteomes" id="UP000315295">
    <property type="component" value="Unassembled WGS sequence"/>
</dbReference>
<evidence type="ECO:0000313" key="9">
    <source>
        <dbReference type="EMBL" id="TQD78721.1"/>
    </source>
</evidence>
<dbReference type="Pfam" id="PF00657">
    <property type="entry name" value="Lipase_GDSL"/>
    <property type="match status" value="1"/>
</dbReference>
<dbReference type="InterPro" id="IPR051238">
    <property type="entry name" value="GDSL_esterase/lipase"/>
</dbReference>
<dbReference type="InterPro" id="IPR036514">
    <property type="entry name" value="SGNH_hydro_sf"/>
</dbReference>
<dbReference type="AlphaFoldDB" id="A0A540KWW3"/>
<dbReference type="InterPro" id="IPR035669">
    <property type="entry name" value="SGNH_plant_lipase-like"/>
</dbReference>
<evidence type="ECO:0000313" key="10">
    <source>
        <dbReference type="Proteomes" id="UP000315295"/>
    </source>
</evidence>
<keyword evidence="5" id="KW-0378">Hydrolase</keyword>
<evidence type="ECO:0000256" key="6">
    <source>
        <dbReference type="ARBA" id="ARBA00022963"/>
    </source>
</evidence>
<keyword evidence="10" id="KW-1185">Reference proteome</keyword>
<gene>
    <name evidence="9" type="ORF">C1H46_035725</name>
</gene>